<dbReference type="Proteomes" id="UP000266723">
    <property type="component" value="Unassembled WGS sequence"/>
</dbReference>
<gene>
    <name evidence="2" type="ORF">DY000_02005947</name>
</gene>
<evidence type="ECO:0000313" key="2">
    <source>
        <dbReference type="EMBL" id="KAF3542494.1"/>
    </source>
</evidence>
<organism evidence="2 3">
    <name type="scientific">Brassica cretica</name>
    <name type="common">Mustard</name>
    <dbReference type="NCBI Taxonomy" id="69181"/>
    <lineage>
        <taxon>Eukaryota</taxon>
        <taxon>Viridiplantae</taxon>
        <taxon>Streptophyta</taxon>
        <taxon>Embryophyta</taxon>
        <taxon>Tracheophyta</taxon>
        <taxon>Spermatophyta</taxon>
        <taxon>Magnoliopsida</taxon>
        <taxon>eudicotyledons</taxon>
        <taxon>Gunneridae</taxon>
        <taxon>Pentapetalae</taxon>
        <taxon>rosids</taxon>
        <taxon>malvids</taxon>
        <taxon>Brassicales</taxon>
        <taxon>Brassicaceae</taxon>
        <taxon>Brassiceae</taxon>
        <taxon>Brassica</taxon>
    </lineage>
</organism>
<dbReference type="SUPFAM" id="SSF81383">
    <property type="entry name" value="F-box domain"/>
    <property type="match status" value="2"/>
</dbReference>
<proteinExistence type="predicted"/>
<dbReference type="SMART" id="SM00256">
    <property type="entry name" value="FBOX"/>
    <property type="match status" value="2"/>
</dbReference>
<name>A0ABQ7BSP9_BRACR</name>
<accession>A0ABQ7BSP9</accession>
<dbReference type="EMBL" id="QGKV02000832">
    <property type="protein sequence ID" value="KAF3542494.1"/>
    <property type="molecule type" value="Genomic_DNA"/>
</dbReference>
<feature type="domain" description="F-box" evidence="1">
    <location>
        <begin position="7"/>
        <end position="47"/>
    </location>
</feature>
<evidence type="ECO:0000313" key="3">
    <source>
        <dbReference type="Proteomes" id="UP000266723"/>
    </source>
</evidence>
<dbReference type="InterPro" id="IPR001810">
    <property type="entry name" value="F-box_dom"/>
</dbReference>
<reference evidence="2 3" key="1">
    <citation type="journal article" date="2020" name="BMC Genomics">
        <title>Intraspecific diversification of the crop wild relative Brassica cretica Lam. using demographic model selection.</title>
        <authorList>
            <person name="Kioukis A."/>
            <person name="Michalopoulou V.A."/>
            <person name="Briers L."/>
            <person name="Pirintsos S."/>
            <person name="Studholme D.J."/>
            <person name="Pavlidis P."/>
            <person name="Sarris P.F."/>
        </authorList>
    </citation>
    <scope>NUCLEOTIDE SEQUENCE [LARGE SCALE GENOMIC DNA]</scope>
    <source>
        <strain evidence="3">cv. PFS-1207/04</strain>
    </source>
</reference>
<evidence type="ECO:0000259" key="1">
    <source>
        <dbReference type="SMART" id="SM00256"/>
    </source>
</evidence>
<keyword evidence="3" id="KW-1185">Reference proteome</keyword>
<dbReference type="PANTHER" id="PTHR14939:SF8">
    <property type="entry name" value="FIST C-DOMAIN DOMAIN-CONTAINING PROTEIN"/>
    <property type="match status" value="1"/>
</dbReference>
<feature type="domain" description="F-box" evidence="1">
    <location>
        <begin position="151"/>
        <end position="191"/>
    </location>
</feature>
<comment type="caution">
    <text evidence="2">The sequence shown here is derived from an EMBL/GenBank/DDBJ whole genome shotgun (WGS) entry which is preliminary data.</text>
</comment>
<dbReference type="Pfam" id="PF00646">
    <property type="entry name" value="F-box"/>
    <property type="match status" value="2"/>
</dbReference>
<sequence>MSNFYSVSDDILTNIMSRLPAKPFAAAACVNHLWNRISNRILSRPRLTSGLSLAESPEIAVDEALEMALSKPIRPHFAIAFVGLHFPIEEIHNRIASKIGANTILITTASLGTIDADSITNELEEMKWEDDEDAVITDDDMYLGVTMIIGVSDDILTNIMSRLPAKPFAAAACVNHLWNRISDRILSRPRLTSGLSLAESPEIAVDEALEMALSKPIRPHFAIAFVGLHFPIEEIHNRIASKIGANTILITTASLGTIDADSITNELEEMKWEDDEDAVITDDDMYLGVTMIIGFVPGLKINVVPLLHTNTEPQVPMVDEFISDVRDFTVLVAGNTNPDPVGIMLFGIAVDEALEMALSKPIRPHFAIAFVGLHFPIEEIHNRIASKIGANTILITTASLGTIDADSITNELEEMKWEDDEDAVITDDDMYLGVTMIIGFVPGLKINVVPLLHTNTEPQVPMVDEFISDVRDFTVLVAGNTNPEPVGIMLFGISRETVMIGDAHNYFVCTNAEVDNIDTTLYTVDAVALVFARDNLNNNEVEIKFHVGISSGIIPIGPKIEILDVLVHEGKTTWIFARTQGEVWPLDAYNLILSLHTLIIDKPYFLYIGVTKEAEPLDGGLSIKYTEFYEVIG</sequence>
<dbReference type="PANTHER" id="PTHR14939">
    <property type="entry name" value="F-BOX ONLY PROTEIN 22"/>
    <property type="match status" value="1"/>
</dbReference>
<dbReference type="InterPro" id="IPR036047">
    <property type="entry name" value="F-box-like_dom_sf"/>
</dbReference>
<protein>
    <recommendedName>
        <fullName evidence="1">F-box domain-containing protein</fullName>
    </recommendedName>
</protein>